<gene>
    <name evidence="5" type="primary">xseA</name>
    <name evidence="10" type="ORF">SAMN04488509_102506</name>
</gene>
<keyword evidence="11" id="KW-1185">Reference proteome</keyword>
<evidence type="ECO:0000313" key="11">
    <source>
        <dbReference type="Proteomes" id="UP000199603"/>
    </source>
</evidence>
<keyword evidence="1 5" id="KW-0963">Cytoplasm</keyword>
<dbReference type="EC" id="3.1.11.6" evidence="5"/>
<sequence length="455" mass="49956">MGSPRLNLNPSLAASPPCLTPSSLNALARDLLEGAFPLVWVEGELSGVSRPASGHVYFTLKDARAQVRGALFKQRSLRLAFTPQDGQQVLVRGRLSLYEPRGDYQLIAEHIEPAGEGALRRAFEALRARLEAEGLFADARKRPLPLPPRRLGVVTSPSGAAIRDVLSVLARRFPLIEVEVLPVPVQGKEAPAQIRAMLLRADASQRYDALLLTRGGGSLEDLFAFNDEALGRCIASLRTPLVSAVGHEIDFSISDFVADLRAPTPSAAAELLVPDQAELRARLAQLRRRVQLSQAQHARRFGQRLDQLELRLRAQAPALRLQRLRERLLAASARLPDSEARARARLGLSLQRLGQRLERQNPALRLRRERERARALLSRLRGALDRRLQAQHLRAGLLARTLSAVSPLATLGRGYAILQDADSGRVIARRADALPGQAVIARLADGELRLRCDPA</sequence>
<keyword evidence="4 5" id="KW-0269">Exonuclease</keyword>
<evidence type="ECO:0000256" key="7">
    <source>
        <dbReference type="SAM" id="Coils"/>
    </source>
</evidence>
<comment type="catalytic activity">
    <reaction evidence="5 6">
        <text>Exonucleolytic cleavage in either 5'- to 3'- or 3'- to 5'-direction to yield nucleoside 5'-phosphates.</text>
        <dbReference type="EC" id="3.1.11.6"/>
    </reaction>
</comment>
<dbReference type="GO" id="GO:0005737">
    <property type="term" value="C:cytoplasm"/>
    <property type="evidence" value="ECO:0007669"/>
    <property type="project" value="UniProtKB-SubCell"/>
</dbReference>
<dbReference type="RefSeq" id="WP_091240581.1">
    <property type="nucleotide sequence ID" value="NZ_FNAG01000002.1"/>
</dbReference>
<feature type="domain" description="OB-fold nucleic acid binding" evidence="9">
    <location>
        <begin position="22"/>
        <end position="112"/>
    </location>
</feature>
<keyword evidence="2 5" id="KW-0540">Nuclease</keyword>
<dbReference type="NCBIfam" id="TIGR00237">
    <property type="entry name" value="xseA"/>
    <property type="match status" value="1"/>
</dbReference>
<evidence type="ECO:0000313" key="10">
    <source>
        <dbReference type="EMBL" id="SDD45173.1"/>
    </source>
</evidence>
<dbReference type="CDD" id="cd04489">
    <property type="entry name" value="ExoVII_LU_OBF"/>
    <property type="match status" value="1"/>
</dbReference>
<dbReference type="Pfam" id="PF13742">
    <property type="entry name" value="tRNA_anti_2"/>
    <property type="match status" value="1"/>
</dbReference>
<evidence type="ECO:0000259" key="9">
    <source>
        <dbReference type="Pfam" id="PF13742"/>
    </source>
</evidence>
<evidence type="ECO:0000256" key="4">
    <source>
        <dbReference type="ARBA" id="ARBA00022839"/>
    </source>
</evidence>
<dbReference type="InterPro" id="IPR003753">
    <property type="entry name" value="Exonuc_VII_L"/>
</dbReference>
<keyword evidence="3 5" id="KW-0378">Hydrolase</keyword>
<dbReference type="GO" id="GO:0009318">
    <property type="term" value="C:exodeoxyribonuclease VII complex"/>
    <property type="evidence" value="ECO:0007669"/>
    <property type="project" value="UniProtKB-UniRule"/>
</dbReference>
<feature type="domain" description="Exonuclease VII large subunit C-terminal" evidence="8">
    <location>
        <begin position="135"/>
        <end position="450"/>
    </location>
</feature>
<dbReference type="HAMAP" id="MF_00378">
    <property type="entry name" value="Exonuc_7_L"/>
    <property type="match status" value="1"/>
</dbReference>
<organism evidence="10 11">
    <name type="scientific">Aquimonas voraii</name>
    <dbReference type="NCBI Taxonomy" id="265719"/>
    <lineage>
        <taxon>Bacteria</taxon>
        <taxon>Pseudomonadati</taxon>
        <taxon>Pseudomonadota</taxon>
        <taxon>Gammaproteobacteria</taxon>
        <taxon>Lysobacterales</taxon>
        <taxon>Lysobacteraceae</taxon>
        <taxon>Aquimonas</taxon>
    </lineage>
</organism>
<dbReference type="OrthoDB" id="9802795at2"/>
<comment type="function">
    <text evidence="5">Bidirectionally degrades single-stranded DNA into large acid-insoluble oligonucleotides, which are then degraded further into small acid-soluble oligonucleotides.</text>
</comment>
<proteinExistence type="inferred from homology"/>
<evidence type="ECO:0000256" key="2">
    <source>
        <dbReference type="ARBA" id="ARBA00022722"/>
    </source>
</evidence>
<dbReference type="GO" id="GO:0003676">
    <property type="term" value="F:nucleic acid binding"/>
    <property type="evidence" value="ECO:0007669"/>
    <property type="project" value="InterPro"/>
</dbReference>
<dbReference type="AlphaFoldDB" id="A0A1G6UV69"/>
<dbReference type="PANTHER" id="PTHR30008">
    <property type="entry name" value="EXODEOXYRIBONUCLEASE 7 LARGE SUBUNIT"/>
    <property type="match status" value="1"/>
</dbReference>
<evidence type="ECO:0000256" key="1">
    <source>
        <dbReference type="ARBA" id="ARBA00022490"/>
    </source>
</evidence>
<dbReference type="Pfam" id="PF02601">
    <property type="entry name" value="Exonuc_VII_L"/>
    <property type="match status" value="1"/>
</dbReference>
<name>A0A1G6UV69_9GAMM</name>
<comment type="subcellular location">
    <subcellularLocation>
        <location evidence="5 6">Cytoplasm</location>
    </subcellularLocation>
</comment>
<comment type="subunit">
    <text evidence="5">Heterooligomer composed of large and small subunits.</text>
</comment>
<evidence type="ECO:0000256" key="5">
    <source>
        <dbReference type="HAMAP-Rule" id="MF_00378"/>
    </source>
</evidence>
<accession>A0A1G6UV69</accession>
<evidence type="ECO:0000256" key="3">
    <source>
        <dbReference type="ARBA" id="ARBA00022801"/>
    </source>
</evidence>
<protein>
    <recommendedName>
        <fullName evidence="5">Exodeoxyribonuclease 7 large subunit</fullName>
        <ecNumber evidence="5">3.1.11.6</ecNumber>
    </recommendedName>
    <alternativeName>
        <fullName evidence="5">Exodeoxyribonuclease VII large subunit</fullName>
        <shortName evidence="5">Exonuclease VII large subunit</shortName>
    </alternativeName>
</protein>
<dbReference type="STRING" id="265719.SAMN04488509_102506"/>
<dbReference type="EMBL" id="FNAG01000002">
    <property type="protein sequence ID" value="SDD45173.1"/>
    <property type="molecule type" value="Genomic_DNA"/>
</dbReference>
<feature type="coiled-coil region" evidence="7">
    <location>
        <begin position="321"/>
        <end position="383"/>
    </location>
</feature>
<keyword evidence="7" id="KW-0175">Coiled coil</keyword>
<dbReference type="GO" id="GO:0008855">
    <property type="term" value="F:exodeoxyribonuclease VII activity"/>
    <property type="evidence" value="ECO:0007669"/>
    <property type="project" value="UniProtKB-UniRule"/>
</dbReference>
<evidence type="ECO:0000256" key="6">
    <source>
        <dbReference type="RuleBase" id="RU004355"/>
    </source>
</evidence>
<comment type="similarity">
    <text evidence="5 6">Belongs to the XseA family.</text>
</comment>
<dbReference type="InterPro" id="IPR020579">
    <property type="entry name" value="Exonuc_VII_lsu_C"/>
</dbReference>
<evidence type="ECO:0000259" key="8">
    <source>
        <dbReference type="Pfam" id="PF02601"/>
    </source>
</evidence>
<dbReference type="GO" id="GO:0006308">
    <property type="term" value="P:DNA catabolic process"/>
    <property type="evidence" value="ECO:0007669"/>
    <property type="project" value="UniProtKB-UniRule"/>
</dbReference>
<dbReference type="Proteomes" id="UP000199603">
    <property type="component" value="Unassembled WGS sequence"/>
</dbReference>
<reference evidence="10 11" key="1">
    <citation type="submission" date="2016-10" db="EMBL/GenBank/DDBJ databases">
        <authorList>
            <person name="de Groot N.N."/>
        </authorList>
    </citation>
    <scope>NUCLEOTIDE SEQUENCE [LARGE SCALE GENOMIC DNA]</scope>
    <source>
        <strain evidence="10 11">DSM 16957</strain>
    </source>
</reference>
<dbReference type="PANTHER" id="PTHR30008:SF0">
    <property type="entry name" value="EXODEOXYRIBONUCLEASE 7 LARGE SUBUNIT"/>
    <property type="match status" value="1"/>
</dbReference>
<dbReference type="InterPro" id="IPR025824">
    <property type="entry name" value="OB-fold_nuc-bd_dom"/>
</dbReference>